<dbReference type="AlphaFoldDB" id="A0A1M6PL04"/>
<accession>A0A1M6PL04</accession>
<evidence type="ECO:0000256" key="1">
    <source>
        <dbReference type="SAM" id="SignalP"/>
    </source>
</evidence>
<evidence type="ECO:0000313" key="3">
    <source>
        <dbReference type="Proteomes" id="UP000184498"/>
    </source>
</evidence>
<name>A0A1M6PL04_9FLAO</name>
<dbReference type="EMBL" id="FRAM01000001">
    <property type="protein sequence ID" value="SHK08588.1"/>
    <property type="molecule type" value="Genomic_DNA"/>
</dbReference>
<keyword evidence="1" id="KW-0732">Signal</keyword>
<dbReference type="OrthoDB" id="1263345at2"/>
<feature type="signal peptide" evidence="1">
    <location>
        <begin position="1"/>
        <end position="23"/>
    </location>
</feature>
<dbReference type="Proteomes" id="UP000184498">
    <property type="component" value="Unassembled WGS sequence"/>
</dbReference>
<feature type="chain" id="PRO_5013268877" evidence="1">
    <location>
        <begin position="24"/>
        <end position="104"/>
    </location>
</feature>
<proteinExistence type="predicted"/>
<protein>
    <submittedName>
        <fullName evidence="2">Uncharacterized protein</fullName>
    </submittedName>
</protein>
<evidence type="ECO:0000313" key="2">
    <source>
        <dbReference type="EMBL" id="SHK08588.1"/>
    </source>
</evidence>
<dbReference type="RefSeq" id="WP_139258237.1">
    <property type="nucleotide sequence ID" value="NZ_FRAM01000001.1"/>
</dbReference>
<organism evidence="2 3">
    <name type="scientific">Epilithonimonas mollis</name>
    <dbReference type="NCBI Taxonomy" id="216903"/>
    <lineage>
        <taxon>Bacteria</taxon>
        <taxon>Pseudomonadati</taxon>
        <taxon>Bacteroidota</taxon>
        <taxon>Flavobacteriia</taxon>
        <taxon>Flavobacteriales</taxon>
        <taxon>Weeksellaceae</taxon>
        <taxon>Chryseobacterium group</taxon>
        <taxon>Epilithonimonas</taxon>
    </lineage>
</organism>
<reference evidence="3" key="1">
    <citation type="submission" date="2016-11" db="EMBL/GenBank/DDBJ databases">
        <authorList>
            <person name="Varghese N."/>
            <person name="Submissions S."/>
        </authorList>
    </citation>
    <scope>NUCLEOTIDE SEQUENCE [LARGE SCALE GENOMIC DNA]</scope>
    <source>
        <strain evidence="3">DSM 18016</strain>
    </source>
</reference>
<gene>
    <name evidence="2" type="ORF">SAMN05444371_1158</name>
</gene>
<sequence>MKHFSRKSALILFLLMTFSAAKAQTIEQEIAKKSCECIQTKLSSDGQITKAEVQNCISKSGDEVLKSKDPQEAKRITRNMQAFVERLKTVYKLVEKCLPQTGYK</sequence>
<keyword evidence="3" id="KW-1185">Reference proteome</keyword>